<dbReference type="PRINTS" id="PR00344">
    <property type="entry name" value="BCTRLSENSOR"/>
</dbReference>
<gene>
    <name evidence="11" type="ORF">SAMN05216529_101235</name>
</gene>
<dbReference type="RefSeq" id="WP_109708370.1">
    <property type="nucleotide sequence ID" value="NZ_QGDS01000001.1"/>
</dbReference>
<evidence type="ECO:0000256" key="2">
    <source>
        <dbReference type="ARBA" id="ARBA00004370"/>
    </source>
</evidence>
<reference evidence="12" key="1">
    <citation type="submission" date="2017-07" db="EMBL/GenBank/DDBJ databases">
        <authorList>
            <person name="Varghese N."/>
            <person name="Submissions S."/>
        </authorList>
    </citation>
    <scope>NUCLEOTIDE SEQUENCE [LARGE SCALE GENOMIC DNA]</scope>
    <source>
        <strain evidence="12">NLAE-zl-C134</strain>
    </source>
</reference>
<evidence type="ECO:0000256" key="7">
    <source>
        <dbReference type="ARBA" id="ARBA00023012"/>
    </source>
</evidence>
<dbReference type="PROSITE" id="PS50885">
    <property type="entry name" value="HAMP"/>
    <property type="match status" value="1"/>
</dbReference>
<keyword evidence="8" id="KW-1133">Transmembrane helix</keyword>
<dbReference type="Gene3D" id="3.30.565.10">
    <property type="entry name" value="Histidine kinase-like ATPase, C-terminal domain"/>
    <property type="match status" value="1"/>
</dbReference>
<dbReference type="Pfam" id="PF02518">
    <property type="entry name" value="HATPase_c"/>
    <property type="match status" value="1"/>
</dbReference>
<dbReference type="InterPro" id="IPR003660">
    <property type="entry name" value="HAMP_dom"/>
</dbReference>
<dbReference type="Gene3D" id="6.10.340.10">
    <property type="match status" value="1"/>
</dbReference>
<keyword evidence="12" id="KW-1185">Reference proteome</keyword>
<keyword evidence="8" id="KW-0472">Membrane</keyword>
<feature type="domain" description="HAMP" evidence="10">
    <location>
        <begin position="303"/>
        <end position="355"/>
    </location>
</feature>
<comment type="subcellular location">
    <subcellularLocation>
        <location evidence="2">Membrane</location>
    </subcellularLocation>
</comment>
<evidence type="ECO:0000313" key="12">
    <source>
        <dbReference type="Proteomes" id="UP000254051"/>
    </source>
</evidence>
<dbReference type="InterPro" id="IPR010559">
    <property type="entry name" value="Sig_transdc_His_kin_internal"/>
</dbReference>
<dbReference type="GO" id="GO:0016020">
    <property type="term" value="C:membrane"/>
    <property type="evidence" value="ECO:0007669"/>
    <property type="project" value="UniProtKB-SubCell"/>
</dbReference>
<evidence type="ECO:0000259" key="9">
    <source>
        <dbReference type="PROSITE" id="PS50109"/>
    </source>
</evidence>
<keyword evidence="4" id="KW-0597">Phosphoprotein</keyword>
<keyword evidence="5" id="KW-0808">Transferase</keyword>
<comment type="catalytic activity">
    <reaction evidence="1">
        <text>ATP + protein L-histidine = ADP + protein N-phospho-L-histidine.</text>
        <dbReference type="EC" id="2.7.13.3"/>
    </reaction>
</comment>
<dbReference type="OrthoDB" id="9809348at2"/>
<feature type="transmembrane region" description="Helical" evidence="8">
    <location>
        <begin position="12"/>
        <end position="35"/>
    </location>
</feature>
<dbReference type="EC" id="2.7.13.3" evidence="3"/>
<evidence type="ECO:0000256" key="8">
    <source>
        <dbReference type="SAM" id="Phobius"/>
    </source>
</evidence>
<evidence type="ECO:0000256" key="4">
    <source>
        <dbReference type="ARBA" id="ARBA00022553"/>
    </source>
</evidence>
<dbReference type="SUPFAM" id="SSF158472">
    <property type="entry name" value="HAMP domain-like"/>
    <property type="match status" value="1"/>
</dbReference>
<dbReference type="InterPro" id="IPR050640">
    <property type="entry name" value="Bact_2-comp_sensor_kinase"/>
</dbReference>
<keyword evidence="7" id="KW-0902">Two-component regulatory system</keyword>
<evidence type="ECO:0000259" key="10">
    <source>
        <dbReference type="PROSITE" id="PS50885"/>
    </source>
</evidence>
<feature type="transmembrane region" description="Helical" evidence="8">
    <location>
        <begin position="276"/>
        <end position="298"/>
    </location>
</feature>
<evidence type="ECO:0000313" key="11">
    <source>
        <dbReference type="EMBL" id="SUQ12344.1"/>
    </source>
</evidence>
<evidence type="ECO:0000256" key="6">
    <source>
        <dbReference type="ARBA" id="ARBA00022777"/>
    </source>
</evidence>
<dbReference type="PANTHER" id="PTHR34220:SF7">
    <property type="entry name" value="SENSOR HISTIDINE KINASE YPDA"/>
    <property type="match status" value="1"/>
</dbReference>
<protein>
    <recommendedName>
        <fullName evidence="3">histidine kinase</fullName>
        <ecNumber evidence="3">2.7.13.3</ecNumber>
    </recommendedName>
</protein>
<evidence type="ECO:0000256" key="5">
    <source>
        <dbReference type="ARBA" id="ARBA00022679"/>
    </source>
</evidence>
<dbReference type="AlphaFoldDB" id="A0A316A296"/>
<dbReference type="Pfam" id="PF00672">
    <property type="entry name" value="HAMP"/>
    <property type="match status" value="1"/>
</dbReference>
<dbReference type="SMART" id="SM00304">
    <property type="entry name" value="HAMP"/>
    <property type="match status" value="1"/>
</dbReference>
<dbReference type="CDD" id="cd06225">
    <property type="entry name" value="HAMP"/>
    <property type="match status" value="1"/>
</dbReference>
<dbReference type="Pfam" id="PF06580">
    <property type="entry name" value="His_kinase"/>
    <property type="match status" value="1"/>
</dbReference>
<accession>A0A316A296</accession>
<proteinExistence type="predicted"/>
<dbReference type="GO" id="GO:0000155">
    <property type="term" value="F:phosphorelay sensor kinase activity"/>
    <property type="evidence" value="ECO:0007669"/>
    <property type="project" value="InterPro"/>
</dbReference>
<dbReference type="Proteomes" id="UP000254051">
    <property type="component" value="Unassembled WGS sequence"/>
</dbReference>
<keyword evidence="6 11" id="KW-0418">Kinase</keyword>
<dbReference type="EMBL" id="UHJJ01000001">
    <property type="protein sequence ID" value="SUQ12344.1"/>
    <property type="molecule type" value="Genomic_DNA"/>
</dbReference>
<name>A0A316A296_9FIRM</name>
<dbReference type="SMART" id="SM00387">
    <property type="entry name" value="HATPase_c"/>
    <property type="match status" value="1"/>
</dbReference>
<evidence type="ECO:0000256" key="1">
    <source>
        <dbReference type="ARBA" id="ARBA00000085"/>
    </source>
</evidence>
<dbReference type="PANTHER" id="PTHR34220">
    <property type="entry name" value="SENSOR HISTIDINE KINASE YPDA"/>
    <property type="match status" value="1"/>
</dbReference>
<dbReference type="InterPro" id="IPR005467">
    <property type="entry name" value="His_kinase_dom"/>
</dbReference>
<dbReference type="InterPro" id="IPR036890">
    <property type="entry name" value="HATPase_C_sf"/>
</dbReference>
<dbReference type="InterPro" id="IPR004358">
    <property type="entry name" value="Sig_transdc_His_kin-like_C"/>
</dbReference>
<evidence type="ECO:0000256" key="3">
    <source>
        <dbReference type="ARBA" id="ARBA00012438"/>
    </source>
</evidence>
<dbReference type="InterPro" id="IPR003594">
    <property type="entry name" value="HATPase_dom"/>
</dbReference>
<feature type="domain" description="Histidine kinase" evidence="9">
    <location>
        <begin position="468"/>
        <end position="575"/>
    </location>
</feature>
<sequence length="585" mass="66793">MKPSKSIKSKIYRTIVLIGIIMFFSSLILSTLIMVPSFGEREIEGISNTSVEMVQQIDSTISFAQDYTENLALSVAQNNNIMNYFYDSTEQNKQIATLHLNQLISAEGLIRCVMIEKVDGPRLDSLTKISENDKEQLDTEWYQRIYDSSFGSSLSPVYTASVNNENAVTTAYSKVFYTYNKRYVYTVFINLNKLLYETRVIGDTAFDHYGLIDSEGNIFYSRGKEDWAALSRENAGQSLRNQIRHSNGAISLVQGSVNNKWAVSVVVSYGTILHGFARYIVAMLIILTSFLVLVLLFLSRAMSRIIKPVTSLSHSMESVALKNLDCEVEVVGDDEIGRLGVSFNTMLADLKESLEIIRKKEEEKQQIKFSLLISQIDPHFIYNTINSINYLARQNRCEDVVTMNSALISILCDRLRVNDIEITDTISNEIKVLEQYIIIQRYRYDGKLNLTWRVDDDLLEEQIPKNLIQPLVENSLFHGLINEETGDIEGTIEIIILKQQNSIVIKVQDDGQGMSEERLKQVREAHYRPEERGRGIGLSNIRERLFYLYRTYDGMKIESGLKKGTVITLTLPVHRLDEKYVTLDN</sequence>
<dbReference type="PROSITE" id="PS50109">
    <property type="entry name" value="HIS_KIN"/>
    <property type="match status" value="1"/>
</dbReference>
<organism evidence="11 12">
    <name type="scientific">Faecalicatena contorta</name>
    <dbReference type="NCBI Taxonomy" id="39482"/>
    <lineage>
        <taxon>Bacteria</taxon>
        <taxon>Bacillati</taxon>
        <taxon>Bacillota</taxon>
        <taxon>Clostridia</taxon>
        <taxon>Lachnospirales</taxon>
        <taxon>Lachnospiraceae</taxon>
        <taxon>Faecalicatena</taxon>
    </lineage>
</organism>
<keyword evidence="8" id="KW-0812">Transmembrane</keyword>
<dbReference type="SUPFAM" id="SSF55874">
    <property type="entry name" value="ATPase domain of HSP90 chaperone/DNA topoisomerase II/histidine kinase"/>
    <property type="match status" value="1"/>
</dbReference>